<dbReference type="GO" id="GO:1902201">
    <property type="term" value="P:negative regulation of bacterial-type flagellum-dependent cell motility"/>
    <property type="evidence" value="ECO:0007669"/>
    <property type="project" value="TreeGrafter"/>
</dbReference>
<dbReference type="STRING" id="1328313.DS2_12854"/>
<dbReference type="EMBL" id="ARZY01000024">
    <property type="protein sequence ID" value="EWH09423.1"/>
    <property type="molecule type" value="Genomic_DNA"/>
</dbReference>
<dbReference type="SUPFAM" id="SSF52172">
    <property type="entry name" value="CheY-like"/>
    <property type="match status" value="1"/>
</dbReference>
<feature type="domain" description="Response regulatory" evidence="5">
    <location>
        <begin position="7"/>
        <end position="122"/>
    </location>
</feature>
<comment type="caution">
    <text evidence="7">The sequence shown here is derived from an EMBL/GenBank/DDBJ whole genome shotgun (WGS) entry which is preliminary data.</text>
</comment>
<dbReference type="SMART" id="SM00267">
    <property type="entry name" value="GGDEF"/>
    <property type="match status" value="1"/>
</dbReference>
<gene>
    <name evidence="7" type="ORF">DS2_12854</name>
</gene>
<evidence type="ECO:0000256" key="4">
    <source>
        <dbReference type="PROSITE-ProRule" id="PRU00169"/>
    </source>
</evidence>
<dbReference type="CDD" id="cd01949">
    <property type="entry name" value="GGDEF"/>
    <property type="match status" value="1"/>
</dbReference>
<evidence type="ECO:0000259" key="5">
    <source>
        <dbReference type="PROSITE" id="PS50110"/>
    </source>
</evidence>
<dbReference type="InterPro" id="IPR011006">
    <property type="entry name" value="CheY-like_superfamily"/>
</dbReference>
<dbReference type="SUPFAM" id="SSF55073">
    <property type="entry name" value="Nucleotide cyclase"/>
    <property type="match status" value="1"/>
</dbReference>
<comment type="cofactor">
    <cofactor evidence="1">
        <name>Mg(2+)</name>
        <dbReference type="ChEBI" id="CHEBI:18420"/>
    </cofactor>
</comment>
<sequence>MISPALRILIVDDEKPNLVVLSNLLKTEAQITLASNGKAAIEKAQELKPDIILLDVVMPDQNGFEVIKQLKACEITRAIPVIFITALGDVASEETGFELGACDYISKPFHLGIVKARVKLHLTIARQCIMLEMLANVDPLTTIPNRRKFDEQLEAEWLIAQRNQQPLVLAMVDVDKFKQYNDHYGHAAGDKVLTQVAQALNKQLQRPRDFVARYGGEEFVIIIGDSDLSGAKAVLDNCRQAIEDLDIEHELSTHNKITISAGAIICTPNNGVTSVQALKQADTMLYQAKECGRNQVCWNE</sequence>
<evidence type="ECO:0000259" key="6">
    <source>
        <dbReference type="PROSITE" id="PS50887"/>
    </source>
</evidence>
<dbReference type="InterPro" id="IPR043128">
    <property type="entry name" value="Rev_trsase/Diguanyl_cyclase"/>
</dbReference>
<organism evidence="7 8">
    <name type="scientific">Catenovulum agarivorans DS-2</name>
    <dbReference type="NCBI Taxonomy" id="1328313"/>
    <lineage>
        <taxon>Bacteria</taxon>
        <taxon>Pseudomonadati</taxon>
        <taxon>Pseudomonadota</taxon>
        <taxon>Gammaproteobacteria</taxon>
        <taxon>Alteromonadales</taxon>
        <taxon>Alteromonadaceae</taxon>
        <taxon>Catenovulum</taxon>
    </lineage>
</organism>
<evidence type="ECO:0000256" key="3">
    <source>
        <dbReference type="ARBA" id="ARBA00034247"/>
    </source>
</evidence>
<dbReference type="FunFam" id="3.30.70.270:FF:000001">
    <property type="entry name" value="Diguanylate cyclase domain protein"/>
    <property type="match status" value="1"/>
</dbReference>
<evidence type="ECO:0000256" key="1">
    <source>
        <dbReference type="ARBA" id="ARBA00001946"/>
    </source>
</evidence>
<dbReference type="InterPro" id="IPR001789">
    <property type="entry name" value="Sig_transdc_resp-reg_receiver"/>
</dbReference>
<dbReference type="Pfam" id="PF00072">
    <property type="entry name" value="Response_reg"/>
    <property type="match status" value="1"/>
</dbReference>
<dbReference type="PROSITE" id="PS50887">
    <property type="entry name" value="GGDEF"/>
    <property type="match status" value="1"/>
</dbReference>
<evidence type="ECO:0000313" key="8">
    <source>
        <dbReference type="Proteomes" id="UP000019276"/>
    </source>
</evidence>
<keyword evidence="8" id="KW-1185">Reference proteome</keyword>
<dbReference type="eggNOG" id="COG3706">
    <property type="taxonomic scope" value="Bacteria"/>
</dbReference>
<protein>
    <recommendedName>
        <fullName evidence="2">diguanylate cyclase</fullName>
        <ecNumber evidence="2">2.7.7.65</ecNumber>
    </recommendedName>
</protein>
<dbReference type="OrthoDB" id="9812260at2"/>
<dbReference type="EC" id="2.7.7.65" evidence="2"/>
<dbReference type="InterPro" id="IPR029787">
    <property type="entry name" value="Nucleotide_cyclase"/>
</dbReference>
<evidence type="ECO:0000256" key="2">
    <source>
        <dbReference type="ARBA" id="ARBA00012528"/>
    </source>
</evidence>
<accession>W7QND5</accession>
<dbReference type="GO" id="GO:0043709">
    <property type="term" value="P:cell adhesion involved in single-species biofilm formation"/>
    <property type="evidence" value="ECO:0007669"/>
    <property type="project" value="TreeGrafter"/>
</dbReference>
<evidence type="ECO:0000313" key="7">
    <source>
        <dbReference type="EMBL" id="EWH09423.1"/>
    </source>
</evidence>
<dbReference type="InterPro" id="IPR000160">
    <property type="entry name" value="GGDEF_dom"/>
</dbReference>
<proteinExistence type="predicted"/>
<dbReference type="SMART" id="SM00448">
    <property type="entry name" value="REC"/>
    <property type="match status" value="1"/>
</dbReference>
<keyword evidence="4" id="KW-0597">Phosphoprotein</keyword>
<dbReference type="PANTHER" id="PTHR45138">
    <property type="entry name" value="REGULATORY COMPONENTS OF SENSORY TRANSDUCTION SYSTEM"/>
    <property type="match status" value="1"/>
</dbReference>
<dbReference type="PROSITE" id="PS50110">
    <property type="entry name" value="RESPONSE_REGULATORY"/>
    <property type="match status" value="1"/>
</dbReference>
<dbReference type="Pfam" id="PF00990">
    <property type="entry name" value="GGDEF"/>
    <property type="match status" value="1"/>
</dbReference>
<dbReference type="InterPro" id="IPR050469">
    <property type="entry name" value="Diguanylate_Cyclase"/>
</dbReference>
<dbReference type="AlphaFoldDB" id="W7QND5"/>
<dbReference type="Gene3D" id="3.40.50.2300">
    <property type="match status" value="1"/>
</dbReference>
<name>W7QND5_9ALTE</name>
<reference evidence="7 8" key="1">
    <citation type="journal article" date="2014" name="Genome Announc.">
        <title>Draft Genome Sequence of the Agar-Degrading Bacterium Catenovulum sp. Strain DS-2, Isolated from Intestines of Haliotis diversicolor.</title>
        <authorList>
            <person name="Shan D."/>
            <person name="Li X."/>
            <person name="Gu Z."/>
            <person name="Wei G."/>
            <person name="Gao Z."/>
            <person name="Shao Z."/>
        </authorList>
    </citation>
    <scope>NUCLEOTIDE SEQUENCE [LARGE SCALE GENOMIC DNA]</scope>
    <source>
        <strain evidence="7 8">DS-2</strain>
    </source>
</reference>
<dbReference type="PANTHER" id="PTHR45138:SF9">
    <property type="entry name" value="DIGUANYLATE CYCLASE DGCM-RELATED"/>
    <property type="match status" value="1"/>
</dbReference>
<dbReference type="GO" id="GO:0000160">
    <property type="term" value="P:phosphorelay signal transduction system"/>
    <property type="evidence" value="ECO:0007669"/>
    <property type="project" value="InterPro"/>
</dbReference>
<comment type="catalytic activity">
    <reaction evidence="3">
        <text>2 GTP = 3',3'-c-di-GMP + 2 diphosphate</text>
        <dbReference type="Rhea" id="RHEA:24898"/>
        <dbReference type="ChEBI" id="CHEBI:33019"/>
        <dbReference type="ChEBI" id="CHEBI:37565"/>
        <dbReference type="ChEBI" id="CHEBI:58805"/>
        <dbReference type="EC" id="2.7.7.65"/>
    </reaction>
</comment>
<dbReference type="Proteomes" id="UP000019276">
    <property type="component" value="Unassembled WGS sequence"/>
</dbReference>
<dbReference type="GO" id="GO:0052621">
    <property type="term" value="F:diguanylate cyclase activity"/>
    <property type="evidence" value="ECO:0007669"/>
    <property type="project" value="UniProtKB-EC"/>
</dbReference>
<feature type="domain" description="GGDEF" evidence="6">
    <location>
        <begin position="165"/>
        <end position="300"/>
    </location>
</feature>
<dbReference type="NCBIfam" id="TIGR00254">
    <property type="entry name" value="GGDEF"/>
    <property type="match status" value="1"/>
</dbReference>
<dbReference type="GO" id="GO:0005886">
    <property type="term" value="C:plasma membrane"/>
    <property type="evidence" value="ECO:0007669"/>
    <property type="project" value="TreeGrafter"/>
</dbReference>
<dbReference type="Gene3D" id="3.30.70.270">
    <property type="match status" value="1"/>
</dbReference>
<feature type="modified residue" description="4-aspartylphosphate" evidence="4">
    <location>
        <position position="55"/>
    </location>
</feature>
<dbReference type="RefSeq" id="WP_035015217.1">
    <property type="nucleotide sequence ID" value="NZ_ARZY01000024.1"/>
</dbReference>